<organism evidence="1">
    <name type="scientific">Amphimedon queenslandica</name>
    <name type="common">Sponge</name>
    <dbReference type="NCBI Taxonomy" id="400682"/>
    <lineage>
        <taxon>Eukaryota</taxon>
        <taxon>Metazoa</taxon>
        <taxon>Porifera</taxon>
        <taxon>Demospongiae</taxon>
        <taxon>Heteroscleromorpha</taxon>
        <taxon>Haplosclerida</taxon>
        <taxon>Niphatidae</taxon>
        <taxon>Amphimedon</taxon>
    </lineage>
</organism>
<dbReference type="EnsemblMetazoa" id="Aqu2.1.26260_001">
    <property type="protein sequence ID" value="Aqu2.1.26260_001"/>
    <property type="gene ID" value="Aqu2.1.26260"/>
</dbReference>
<evidence type="ECO:0000313" key="1">
    <source>
        <dbReference type="EnsemblMetazoa" id="Aqu2.1.26260_001"/>
    </source>
</evidence>
<dbReference type="AlphaFoldDB" id="A0A1X7UF44"/>
<proteinExistence type="predicted"/>
<dbReference type="InParanoid" id="A0A1X7UF44"/>
<accession>A0A1X7UF44</accession>
<protein>
    <submittedName>
        <fullName evidence="1">Uncharacterized protein</fullName>
    </submittedName>
</protein>
<reference evidence="1" key="1">
    <citation type="submission" date="2017-05" db="UniProtKB">
        <authorList>
            <consortium name="EnsemblMetazoa"/>
        </authorList>
    </citation>
    <scope>IDENTIFICATION</scope>
</reference>
<sequence length="46" mass="5245">MPSMNETNVRSSQDLDTTLQNLLKEVYVFTTPPHHLSIESTHFSVV</sequence>
<name>A0A1X7UF44_AMPQE</name>